<dbReference type="Proteomes" id="UP000235672">
    <property type="component" value="Unassembled WGS sequence"/>
</dbReference>
<protein>
    <submittedName>
        <fullName evidence="2">Uncharacterized protein</fullName>
    </submittedName>
</protein>
<dbReference type="EMBL" id="KZ613484">
    <property type="protein sequence ID" value="PMD20543.1"/>
    <property type="molecule type" value="Genomic_DNA"/>
</dbReference>
<proteinExistence type="predicted"/>
<accession>A0A2J6Q2N7</accession>
<sequence>MWIVVKAPSTLVDTLCSYSTTFMSSERTVASTSVRTAPLDEIWEDVETLDSNHPCTTPGNAAVHVKNESSTNNHPSHLATADNSCLDLRDLRTSTSNTPSLMSSLSSNDSFERQRRSSNSSQTSVESADSGRVLYPTLVSHIVVYVQNIDLLHIGAQFTHILAGG</sequence>
<dbReference type="AlphaFoldDB" id="A0A2J6Q2N7"/>
<evidence type="ECO:0000313" key="3">
    <source>
        <dbReference type="Proteomes" id="UP000235672"/>
    </source>
</evidence>
<name>A0A2J6Q2N7_9HELO</name>
<evidence type="ECO:0000256" key="1">
    <source>
        <dbReference type="SAM" id="MobiDB-lite"/>
    </source>
</evidence>
<keyword evidence="3" id="KW-1185">Reference proteome</keyword>
<feature type="compositionally biased region" description="Low complexity" evidence="1">
    <location>
        <begin position="117"/>
        <end position="127"/>
    </location>
</feature>
<reference evidence="2 3" key="1">
    <citation type="submission" date="2016-05" db="EMBL/GenBank/DDBJ databases">
        <title>A degradative enzymes factory behind the ericoid mycorrhizal symbiosis.</title>
        <authorList>
            <consortium name="DOE Joint Genome Institute"/>
            <person name="Martino E."/>
            <person name="Morin E."/>
            <person name="Grelet G."/>
            <person name="Kuo A."/>
            <person name="Kohler A."/>
            <person name="Daghino S."/>
            <person name="Barry K."/>
            <person name="Choi C."/>
            <person name="Cichocki N."/>
            <person name="Clum A."/>
            <person name="Copeland A."/>
            <person name="Hainaut M."/>
            <person name="Haridas S."/>
            <person name="Labutti K."/>
            <person name="Lindquist E."/>
            <person name="Lipzen A."/>
            <person name="Khouja H.-R."/>
            <person name="Murat C."/>
            <person name="Ohm R."/>
            <person name="Olson A."/>
            <person name="Spatafora J."/>
            <person name="Veneault-Fourrey C."/>
            <person name="Henrissat B."/>
            <person name="Grigoriev I."/>
            <person name="Martin F."/>
            <person name="Perotto S."/>
        </authorList>
    </citation>
    <scope>NUCLEOTIDE SEQUENCE [LARGE SCALE GENOMIC DNA]</scope>
    <source>
        <strain evidence="2 3">UAMH 7357</strain>
    </source>
</reference>
<organism evidence="2 3">
    <name type="scientific">Hyaloscypha hepaticicola</name>
    <dbReference type="NCBI Taxonomy" id="2082293"/>
    <lineage>
        <taxon>Eukaryota</taxon>
        <taxon>Fungi</taxon>
        <taxon>Dikarya</taxon>
        <taxon>Ascomycota</taxon>
        <taxon>Pezizomycotina</taxon>
        <taxon>Leotiomycetes</taxon>
        <taxon>Helotiales</taxon>
        <taxon>Hyaloscyphaceae</taxon>
        <taxon>Hyaloscypha</taxon>
    </lineage>
</organism>
<evidence type="ECO:0000313" key="2">
    <source>
        <dbReference type="EMBL" id="PMD20543.1"/>
    </source>
</evidence>
<feature type="compositionally biased region" description="Low complexity" evidence="1">
    <location>
        <begin position="96"/>
        <end position="109"/>
    </location>
</feature>
<feature type="region of interest" description="Disordered" evidence="1">
    <location>
        <begin position="96"/>
        <end position="129"/>
    </location>
</feature>
<gene>
    <name evidence="2" type="ORF">NA56DRAFT_659565</name>
</gene>